<proteinExistence type="inferred from homology"/>
<evidence type="ECO:0000313" key="3">
    <source>
        <dbReference type="EMBL" id="ACS17084.1"/>
    </source>
</evidence>
<keyword evidence="2" id="KW-0732">Signal</keyword>
<feature type="signal peptide" evidence="2">
    <location>
        <begin position="1"/>
        <end position="37"/>
    </location>
</feature>
<gene>
    <name evidence="3" type="ordered locus">Vapar_0421</name>
</gene>
<protein>
    <recommendedName>
        <fullName evidence="4">Tripartite tricarboxylate transporter substrate binding protein</fullName>
    </recommendedName>
</protein>
<accession>C5CJ84</accession>
<evidence type="ECO:0000256" key="1">
    <source>
        <dbReference type="ARBA" id="ARBA00006987"/>
    </source>
</evidence>
<dbReference type="KEGG" id="vap:Vapar_0421"/>
<dbReference type="CDD" id="cd07012">
    <property type="entry name" value="PBP2_Bug_TTT"/>
    <property type="match status" value="1"/>
</dbReference>
<organism evidence="3">
    <name type="scientific">Variovorax paradoxus (strain S110)</name>
    <dbReference type="NCBI Taxonomy" id="543728"/>
    <lineage>
        <taxon>Bacteria</taxon>
        <taxon>Pseudomonadati</taxon>
        <taxon>Pseudomonadota</taxon>
        <taxon>Betaproteobacteria</taxon>
        <taxon>Burkholderiales</taxon>
        <taxon>Comamonadaceae</taxon>
        <taxon>Variovorax</taxon>
    </lineage>
</organism>
<dbReference type="AlphaFoldDB" id="C5CJ84"/>
<dbReference type="InterPro" id="IPR005064">
    <property type="entry name" value="BUG"/>
</dbReference>
<reference evidence="3" key="1">
    <citation type="submission" date="2009-06" db="EMBL/GenBank/DDBJ databases">
        <title>Complete sequence of chromosome 1 of Variovorax paradoxus S110.</title>
        <authorList>
            <consortium name="US DOE Joint Genome Institute"/>
            <person name="Lucas S."/>
            <person name="Copeland A."/>
            <person name="Lapidus A."/>
            <person name="Glavina del Rio T."/>
            <person name="Tice H."/>
            <person name="Bruce D."/>
            <person name="Goodwin L."/>
            <person name="Pitluck S."/>
            <person name="Chertkov O."/>
            <person name="Brettin T."/>
            <person name="Detter J.C."/>
            <person name="Han C."/>
            <person name="Larimer F."/>
            <person name="Land M."/>
            <person name="Hauser L."/>
            <person name="Kyrpides N."/>
            <person name="Ovchinnikova G."/>
            <person name="Orwin P."/>
            <person name="Leadbetter J.R."/>
            <person name="Spain J.C."/>
            <person name="Han J.I."/>
        </authorList>
    </citation>
    <scope>NUCLEOTIDE SEQUENCE</scope>
    <source>
        <strain evidence="3">S110</strain>
    </source>
</reference>
<sequence precursor="true">MTSCHLTQTENAMKLLLKHLALGLAAAASLAAVPLHAQPNGDKPLRIVVPFAAGGAQDVIARYLGAKLTDKLGGSVIIDNKAGAGGIVAADAVAKATDGATVLLATGGAITIAPHLQSKLPYDPVHDLAPVALVGDTPMTVAVRTESPYKTLADLLRDAKAKPGQLTYASTGNGTVSHLTGALLAQASGVDLLHVPYRGAAPALTDLLGGQVALIVTSAASIEPMVASGKARVLGTFSRAALPSLGTPPTVAEAAGLAGMDVPVWVGVMAPARMPAASIEKLSAALVEVCNLPETKQRFAQLGAVNTCGGGAALGKVIAEDSQRWAKVIKQGGIKVD</sequence>
<dbReference type="SUPFAM" id="SSF53850">
    <property type="entry name" value="Periplasmic binding protein-like II"/>
    <property type="match status" value="1"/>
</dbReference>
<dbReference type="Gene3D" id="3.40.190.150">
    <property type="entry name" value="Bordetella uptake gene, domain 1"/>
    <property type="match status" value="1"/>
</dbReference>
<feature type="chain" id="PRO_5002949628" description="Tripartite tricarboxylate transporter substrate binding protein" evidence="2">
    <location>
        <begin position="38"/>
        <end position="337"/>
    </location>
</feature>
<dbReference type="HOGENOM" id="CLU_045683_0_1_4"/>
<dbReference type="Gene3D" id="3.40.190.10">
    <property type="entry name" value="Periplasmic binding protein-like II"/>
    <property type="match status" value="1"/>
</dbReference>
<comment type="similarity">
    <text evidence="1">Belongs to the UPF0065 (bug) family.</text>
</comment>
<evidence type="ECO:0000256" key="2">
    <source>
        <dbReference type="SAM" id="SignalP"/>
    </source>
</evidence>
<evidence type="ECO:0008006" key="4">
    <source>
        <dbReference type="Google" id="ProtNLM"/>
    </source>
</evidence>
<dbReference type="PANTHER" id="PTHR42928:SF5">
    <property type="entry name" value="BLR1237 PROTEIN"/>
    <property type="match status" value="1"/>
</dbReference>
<dbReference type="PIRSF" id="PIRSF017082">
    <property type="entry name" value="YflP"/>
    <property type="match status" value="1"/>
</dbReference>
<dbReference type="PANTHER" id="PTHR42928">
    <property type="entry name" value="TRICARBOXYLATE-BINDING PROTEIN"/>
    <property type="match status" value="1"/>
</dbReference>
<name>C5CJ84_VARPS</name>
<dbReference type="eggNOG" id="COG3181">
    <property type="taxonomic scope" value="Bacteria"/>
</dbReference>
<dbReference type="InterPro" id="IPR042100">
    <property type="entry name" value="Bug_dom1"/>
</dbReference>
<dbReference type="EMBL" id="CP001635">
    <property type="protein sequence ID" value="ACS17084.1"/>
    <property type="molecule type" value="Genomic_DNA"/>
</dbReference>
<dbReference type="STRING" id="543728.Vapar_0421"/>
<dbReference type="Pfam" id="PF03401">
    <property type="entry name" value="TctC"/>
    <property type="match status" value="1"/>
</dbReference>